<keyword evidence="9" id="KW-1185">Reference proteome</keyword>
<proteinExistence type="predicted"/>
<keyword evidence="3" id="KW-1003">Cell membrane</keyword>
<reference evidence="8 9" key="1">
    <citation type="submission" date="2019-12" db="EMBL/GenBank/DDBJ databases">
        <title>Genomic-based taxomic classification of the family Erythrobacteraceae.</title>
        <authorList>
            <person name="Xu L."/>
        </authorList>
    </citation>
    <scope>NUCLEOTIDE SEQUENCE [LARGE SCALE GENOMIC DNA]</scope>
    <source>
        <strain evidence="8 9">LMG 29518</strain>
    </source>
</reference>
<organism evidence="8 9">
    <name type="scientific">Altericroceibacterium endophyticum</name>
    <dbReference type="NCBI Taxonomy" id="1808508"/>
    <lineage>
        <taxon>Bacteria</taxon>
        <taxon>Pseudomonadati</taxon>
        <taxon>Pseudomonadota</taxon>
        <taxon>Alphaproteobacteria</taxon>
        <taxon>Sphingomonadales</taxon>
        <taxon>Erythrobacteraceae</taxon>
        <taxon>Altericroceibacterium</taxon>
    </lineage>
</organism>
<dbReference type="Proteomes" id="UP000438476">
    <property type="component" value="Unassembled WGS sequence"/>
</dbReference>
<dbReference type="Pfam" id="PF04632">
    <property type="entry name" value="FUSC"/>
    <property type="match status" value="1"/>
</dbReference>
<dbReference type="EMBL" id="WTYT01000006">
    <property type="protein sequence ID" value="MXO66780.1"/>
    <property type="molecule type" value="Genomic_DNA"/>
</dbReference>
<feature type="transmembrane region" description="Helical" evidence="7">
    <location>
        <begin position="51"/>
        <end position="70"/>
    </location>
</feature>
<evidence type="ECO:0000313" key="8">
    <source>
        <dbReference type="EMBL" id="MXO66780.1"/>
    </source>
</evidence>
<feature type="transmembrane region" description="Helical" evidence="7">
    <location>
        <begin position="77"/>
        <end position="93"/>
    </location>
</feature>
<comment type="caution">
    <text evidence="8">The sequence shown here is derived from an EMBL/GenBank/DDBJ whole genome shotgun (WGS) entry which is preliminary data.</text>
</comment>
<evidence type="ECO:0000256" key="1">
    <source>
        <dbReference type="ARBA" id="ARBA00004651"/>
    </source>
</evidence>
<keyword evidence="4 7" id="KW-0812">Transmembrane</keyword>
<dbReference type="GO" id="GO:0005886">
    <property type="term" value="C:plasma membrane"/>
    <property type="evidence" value="ECO:0007669"/>
    <property type="project" value="UniProtKB-SubCell"/>
</dbReference>
<feature type="transmembrane region" description="Helical" evidence="7">
    <location>
        <begin position="150"/>
        <end position="168"/>
    </location>
</feature>
<evidence type="ECO:0000313" key="9">
    <source>
        <dbReference type="Proteomes" id="UP000438476"/>
    </source>
</evidence>
<evidence type="ECO:0000256" key="2">
    <source>
        <dbReference type="ARBA" id="ARBA00022448"/>
    </source>
</evidence>
<dbReference type="GO" id="GO:0022857">
    <property type="term" value="F:transmembrane transporter activity"/>
    <property type="evidence" value="ECO:0007669"/>
    <property type="project" value="InterPro"/>
</dbReference>
<evidence type="ECO:0000256" key="6">
    <source>
        <dbReference type="ARBA" id="ARBA00023136"/>
    </source>
</evidence>
<sequence>MIFAHTAQQASDALSGIFSPNKRALRQAARVMIACGMTYALIHVLALEQGFWAIVTVLIVMQGVSVGATIGAATDRLIATIAGAVLGGAALLVTPQGMVATGISLVVVTGLCAFAAMRTSRLRVAGITAAIVMLTRTPEIPVTVFVVDRILEIGLGGVIGVICSRLILPTRSRKELITRLKSVIEATRDMLETHAKALESGQAGSAVEAGIALRKSLTAAEGLQADVRRERSAFMAKHGVSDAIPRTLWRIRNDIMHINRLDETPFRPFVAEKVGKPAAGVLRAEAEFIRRCGQALEEDHAVDRSEDDIAMKQFEQAFADFSQSEDVREIPFEQVGRLFGLAFALRKMRQDFHDLADRIDESYRV</sequence>
<dbReference type="PANTHER" id="PTHR30509">
    <property type="entry name" value="P-HYDROXYBENZOIC ACID EFFLUX PUMP SUBUNIT-RELATED"/>
    <property type="match status" value="1"/>
</dbReference>
<comment type="subcellular location">
    <subcellularLocation>
        <location evidence="1">Cell membrane</location>
        <topology evidence="1">Multi-pass membrane protein</topology>
    </subcellularLocation>
</comment>
<feature type="transmembrane region" description="Helical" evidence="7">
    <location>
        <begin position="28"/>
        <end position="45"/>
    </location>
</feature>
<dbReference type="RefSeq" id="WP_160737228.1">
    <property type="nucleotide sequence ID" value="NZ_WTYT01000006.1"/>
</dbReference>
<name>A0A6I4TA79_9SPHN</name>
<evidence type="ECO:0000256" key="3">
    <source>
        <dbReference type="ARBA" id="ARBA00022475"/>
    </source>
</evidence>
<keyword evidence="5 7" id="KW-1133">Transmembrane helix</keyword>
<dbReference type="PANTHER" id="PTHR30509:SF9">
    <property type="entry name" value="MULTIDRUG RESISTANCE PROTEIN MDTO"/>
    <property type="match status" value="1"/>
</dbReference>
<dbReference type="AlphaFoldDB" id="A0A6I4TA79"/>
<feature type="transmembrane region" description="Helical" evidence="7">
    <location>
        <begin position="99"/>
        <end position="117"/>
    </location>
</feature>
<protein>
    <submittedName>
        <fullName evidence="8">FUSC family protein</fullName>
    </submittedName>
</protein>
<keyword evidence="2" id="KW-0813">Transport</keyword>
<feature type="transmembrane region" description="Helical" evidence="7">
    <location>
        <begin position="124"/>
        <end position="144"/>
    </location>
</feature>
<evidence type="ECO:0000256" key="4">
    <source>
        <dbReference type="ARBA" id="ARBA00022692"/>
    </source>
</evidence>
<keyword evidence="6 7" id="KW-0472">Membrane</keyword>
<evidence type="ECO:0000256" key="7">
    <source>
        <dbReference type="SAM" id="Phobius"/>
    </source>
</evidence>
<dbReference type="OrthoDB" id="7254882at2"/>
<gene>
    <name evidence="8" type="ORF">GRI91_13520</name>
</gene>
<accession>A0A6I4TA79</accession>
<evidence type="ECO:0000256" key="5">
    <source>
        <dbReference type="ARBA" id="ARBA00022989"/>
    </source>
</evidence>
<dbReference type="InterPro" id="IPR006726">
    <property type="entry name" value="PHBA_efflux_AaeB/fusaric-R"/>
</dbReference>